<feature type="region of interest" description="Disordered" evidence="3">
    <location>
        <begin position="175"/>
        <end position="237"/>
    </location>
</feature>
<feature type="domain" description="SH3" evidence="6">
    <location>
        <begin position="418"/>
        <end position="481"/>
    </location>
</feature>
<keyword evidence="4" id="KW-1133">Transmembrane helix</keyword>
<dbReference type="SUPFAM" id="SSF50044">
    <property type="entry name" value="SH3-domain"/>
    <property type="match status" value="1"/>
</dbReference>
<evidence type="ECO:0000313" key="8">
    <source>
        <dbReference type="Proteomes" id="UP000193498"/>
    </source>
</evidence>
<evidence type="ECO:0000256" key="4">
    <source>
        <dbReference type="SAM" id="Phobius"/>
    </source>
</evidence>
<feature type="region of interest" description="Disordered" evidence="3">
    <location>
        <begin position="303"/>
        <end position="334"/>
    </location>
</feature>
<proteinExistence type="predicted"/>
<evidence type="ECO:0000256" key="3">
    <source>
        <dbReference type="SAM" id="MobiDB-lite"/>
    </source>
</evidence>
<evidence type="ECO:0000259" key="6">
    <source>
        <dbReference type="PROSITE" id="PS50002"/>
    </source>
</evidence>
<dbReference type="PROSITE" id="PS50002">
    <property type="entry name" value="SH3"/>
    <property type="match status" value="1"/>
</dbReference>
<evidence type="ECO:0000256" key="2">
    <source>
        <dbReference type="PROSITE-ProRule" id="PRU00192"/>
    </source>
</evidence>
<evidence type="ECO:0000256" key="1">
    <source>
        <dbReference type="ARBA" id="ARBA00022443"/>
    </source>
</evidence>
<reference evidence="7 8" key="1">
    <citation type="submission" date="2016-07" db="EMBL/GenBank/DDBJ databases">
        <title>Pervasive Adenine N6-methylation of Active Genes in Fungi.</title>
        <authorList>
            <consortium name="DOE Joint Genome Institute"/>
            <person name="Mondo S.J."/>
            <person name="Dannebaum R.O."/>
            <person name="Kuo R.C."/>
            <person name="Labutti K."/>
            <person name="Haridas S."/>
            <person name="Kuo A."/>
            <person name="Salamov A."/>
            <person name="Ahrendt S.R."/>
            <person name="Lipzen A."/>
            <person name="Sullivan W."/>
            <person name="Andreopoulos W.B."/>
            <person name="Clum A."/>
            <person name="Lindquist E."/>
            <person name="Daum C."/>
            <person name="Ramamoorthy G.K."/>
            <person name="Gryganskyi A."/>
            <person name="Culley D."/>
            <person name="Magnuson J.K."/>
            <person name="James T.Y."/>
            <person name="O'Malley M.A."/>
            <person name="Stajich J.E."/>
            <person name="Spatafora J.W."/>
            <person name="Visel A."/>
            <person name="Grigoriev I.V."/>
        </authorList>
    </citation>
    <scope>NUCLEOTIDE SEQUENCE [LARGE SCALE GENOMIC DNA]</scope>
    <source>
        <strain evidence="7 8">CBS 931.73</strain>
    </source>
</reference>
<evidence type="ECO:0000313" key="7">
    <source>
        <dbReference type="EMBL" id="ORX80354.1"/>
    </source>
</evidence>
<feature type="compositionally biased region" description="Polar residues" evidence="3">
    <location>
        <begin position="203"/>
        <end position="213"/>
    </location>
</feature>
<keyword evidence="4" id="KW-0472">Membrane</keyword>
<feature type="chain" id="PRO_5011965639" description="SH3 domain-containing protein" evidence="5">
    <location>
        <begin position="23"/>
        <end position="482"/>
    </location>
</feature>
<feature type="region of interest" description="Disordered" evidence="3">
    <location>
        <begin position="58"/>
        <end position="93"/>
    </location>
</feature>
<organism evidence="7 8">
    <name type="scientific">Basidiobolus meristosporus CBS 931.73</name>
    <dbReference type="NCBI Taxonomy" id="1314790"/>
    <lineage>
        <taxon>Eukaryota</taxon>
        <taxon>Fungi</taxon>
        <taxon>Fungi incertae sedis</taxon>
        <taxon>Zoopagomycota</taxon>
        <taxon>Entomophthoromycotina</taxon>
        <taxon>Basidiobolomycetes</taxon>
        <taxon>Basidiobolales</taxon>
        <taxon>Basidiobolaceae</taxon>
        <taxon>Basidiobolus</taxon>
    </lineage>
</organism>
<keyword evidence="4" id="KW-0812">Transmembrane</keyword>
<dbReference type="EMBL" id="MCFE01000743">
    <property type="protein sequence ID" value="ORX80354.1"/>
    <property type="molecule type" value="Genomic_DNA"/>
</dbReference>
<accession>A0A1Y1X4W2</accession>
<feature type="transmembrane region" description="Helical" evidence="4">
    <location>
        <begin position="246"/>
        <end position="270"/>
    </location>
</feature>
<dbReference type="OrthoDB" id="5340910at2759"/>
<dbReference type="InterPro" id="IPR036028">
    <property type="entry name" value="SH3-like_dom_sf"/>
</dbReference>
<dbReference type="InterPro" id="IPR001452">
    <property type="entry name" value="SH3_domain"/>
</dbReference>
<evidence type="ECO:0000256" key="5">
    <source>
        <dbReference type="SAM" id="SignalP"/>
    </source>
</evidence>
<name>A0A1Y1X4W2_9FUNG</name>
<protein>
    <recommendedName>
        <fullName evidence="6">SH3 domain-containing protein</fullName>
    </recommendedName>
</protein>
<keyword evidence="8" id="KW-1185">Reference proteome</keyword>
<dbReference type="Proteomes" id="UP000193498">
    <property type="component" value="Unassembled WGS sequence"/>
</dbReference>
<keyword evidence="5" id="KW-0732">Signal</keyword>
<dbReference type="SMART" id="SM00326">
    <property type="entry name" value="SH3"/>
    <property type="match status" value="1"/>
</dbReference>
<feature type="signal peptide" evidence="5">
    <location>
        <begin position="1"/>
        <end position="22"/>
    </location>
</feature>
<dbReference type="AlphaFoldDB" id="A0A1Y1X4W2"/>
<feature type="compositionally biased region" description="Low complexity" evidence="3">
    <location>
        <begin position="313"/>
        <end position="334"/>
    </location>
</feature>
<comment type="caution">
    <text evidence="7">The sequence shown here is derived from an EMBL/GenBank/DDBJ whole genome shotgun (WGS) entry which is preliminary data.</text>
</comment>
<sequence length="482" mass="52057">MKSSFLIAGIFCLVFCLVFSSAGTAGRRSQCNQASCRSNLMRRDEIDDQNSTDTDVYQEVATEGEPPVLPTPEGTEETSSEFSPYTMPPGEDGVPIATPTATPTTLWDDDGNAYVFPVPSDGNPVLSMPTPFTTWDDYGSATVITPTLPVKTLWNDDGNAVMYTPTFDAVASVPSDALPSEIPTPTDQALDPNTEIPVPTDQPLDSNTENPSPVQVAAENSDPASGNIEVGSEEQVASTTNQRMPVIIGGSVGALALVVGIGGFVGYRAVRNRRKSQWFKPEYKDTKGFFDLKEVAEIAAHSPGMNTPMPMKSASTPAPASFPSISHQPLASSPKLPSVPPLVQRNNTYNGLFVPSFDQPTRTSSQSSVGIRESALEETIIVGFSDFEENNRHRDSTNYRLSTSPSANTHDSSIVIEEPLFVMTALLPYMPQRPNEMLVQSGDEIVITEEVGEEWLGGYNKSRDPDTKGYFPRTCVTGSSYL</sequence>
<dbReference type="Pfam" id="PF00018">
    <property type="entry name" value="SH3_1"/>
    <property type="match status" value="1"/>
</dbReference>
<dbReference type="CDD" id="cd00174">
    <property type="entry name" value="SH3"/>
    <property type="match status" value="1"/>
</dbReference>
<dbReference type="Gene3D" id="2.30.30.40">
    <property type="entry name" value="SH3 Domains"/>
    <property type="match status" value="1"/>
</dbReference>
<dbReference type="InParanoid" id="A0A1Y1X4W2"/>
<keyword evidence="1 2" id="KW-0728">SH3 domain</keyword>
<gene>
    <name evidence="7" type="ORF">K493DRAFT_412160</name>
</gene>